<evidence type="ECO:0000313" key="3">
    <source>
        <dbReference type="Proteomes" id="UP000291116"/>
    </source>
</evidence>
<evidence type="ECO:0000313" key="2">
    <source>
        <dbReference type="EMBL" id="VEU45069.1"/>
    </source>
</evidence>
<dbReference type="OrthoDB" id="1153057at2759"/>
<dbReference type="EMBL" id="CAACVS010000683">
    <property type="protein sequence ID" value="VEU45069.1"/>
    <property type="molecule type" value="Genomic_DNA"/>
</dbReference>
<accession>A0A448ZSP3</accession>
<dbReference type="CDD" id="cd09008">
    <property type="entry name" value="MTAN"/>
    <property type="match status" value="1"/>
</dbReference>
<dbReference type="GO" id="GO:0008930">
    <property type="term" value="F:methylthioadenosine nucleosidase activity"/>
    <property type="evidence" value="ECO:0007669"/>
    <property type="project" value="InterPro"/>
</dbReference>
<dbReference type="SUPFAM" id="SSF53167">
    <property type="entry name" value="Purine and uridine phosphorylases"/>
    <property type="match status" value="1"/>
</dbReference>
<dbReference type="AlphaFoldDB" id="A0A448ZSP3"/>
<gene>
    <name evidence="2" type="ORF">PSNMU_V1.4_AUG-EV-PASAV3_0122190</name>
</gene>
<name>A0A448ZSP3_9STRA</name>
<dbReference type="Pfam" id="PF01048">
    <property type="entry name" value="PNP_UDP_1"/>
    <property type="match status" value="1"/>
</dbReference>
<dbReference type="Gene3D" id="3.40.50.1580">
    <property type="entry name" value="Nucleoside phosphorylase domain"/>
    <property type="match status" value="1"/>
</dbReference>
<sequence>MTIKHVLVPIVMEAEATPFVEHLELTQVEDFFPSHTPFLAFSGTHSETKVTVITMGKDNVYDTGVDNVGTVPASLATFLAVEKMAAEGSPVQLILNGGTCGGFKRKGGAIGDVFLTTGVANHDRRIGIPGFDKYGIGTLETTIDPTKIAEELGYKTGICTTGNSLDKTDKDDEYMMENDASVKDMEAAAIAWVAKMQNLPYMGVKVITDIVDGGVPSHEEFMENLMSAAKSLQDALPKVVDYICNHNQMDVKEEL</sequence>
<dbReference type="GO" id="GO:0009116">
    <property type="term" value="P:nucleoside metabolic process"/>
    <property type="evidence" value="ECO:0007669"/>
    <property type="project" value="InterPro"/>
</dbReference>
<protein>
    <recommendedName>
        <fullName evidence="1">Nucleoside phosphorylase domain-containing protein</fullName>
    </recommendedName>
</protein>
<feature type="domain" description="Nucleoside phosphorylase" evidence="1">
    <location>
        <begin position="12"/>
        <end position="238"/>
    </location>
</feature>
<dbReference type="InterPro" id="IPR035994">
    <property type="entry name" value="Nucleoside_phosphorylase_sf"/>
</dbReference>
<dbReference type="InterPro" id="IPR000845">
    <property type="entry name" value="Nucleoside_phosphorylase_d"/>
</dbReference>
<keyword evidence="3" id="KW-1185">Reference proteome</keyword>
<dbReference type="PANTHER" id="PTHR46994:SF1">
    <property type="entry name" value="5'-METHYLTHIOADENOSINE NUCLEOSIDASE"/>
    <property type="match status" value="1"/>
</dbReference>
<organism evidence="2 3">
    <name type="scientific">Pseudo-nitzschia multistriata</name>
    <dbReference type="NCBI Taxonomy" id="183589"/>
    <lineage>
        <taxon>Eukaryota</taxon>
        <taxon>Sar</taxon>
        <taxon>Stramenopiles</taxon>
        <taxon>Ochrophyta</taxon>
        <taxon>Bacillariophyta</taxon>
        <taxon>Bacillariophyceae</taxon>
        <taxon>Bacillariophycidae</taxon>
        <taxon>Bacillariales</taxon>
        <taxon>Bacillariaceae</taxon>
        <taxon>Pseudo-nitzschia</taxon>
    </lineage>
</organism>
<reference evidence="2 3" key="1">
    <citation type="submission" date="2019-01" db="EMBL/GenBank/DDBJ databases">
        <authorList>
            <person name="Ferrante I. M."/>
        </authorList>
    </citation>
    <scope>NUCLEOTIDE SEQUENCE [LARGE SCALE GENOMIC DNA]</scope>
    <source>
        <strain evidence="2 3">B856</strain>
    </source>
</reference>
<dbReference type="PANTHER" id="PTHR46994">
    <property type="entry name" value="5'-METHYLTHIOADENOSINE/S-ADENOSYLHOMOCYSTEINE NUCLEOSIDASE 1"/>
    <property type="match status" value="1"/>
</dbReference>
<dbReference type="Proteomes" id="UP000291116">
    <property type="component" value="Unassembled WGS sequence"/>
</dbReference>
<proteinExistence type="predicted"/>
<evidence type="ECO:0000259" key="1">
    <source>
        <dbReference type="Pfam" id="PF01048"/>
    </source>
</evidence>
<dbReference type="GO" id="GO:0019509">
    <property type="term" value="P:L-methionine salvage from methylthioadenosine"/>
    <property type="evidence" value="ECO:0007669"/>
    <property type="project" value="InterPro"/>
</dbReference>
<dbReference type="InterPro" id="IPR044580">
    <property type="entry name" value="MTAN"/>
</dbReference>